<gene>
    <name evidence="2" type="ORF">SAMN05444372_1081</name>
</gene>
<dbReference type="AlphaFoldDB" id="A0A1M5LAD3"/>
<evidence type="ECO:0000313" key="2">
    <source>
        <dbReference type="EMBL" id="SHG61981.1"/>
    </source>
</evidence>
<proteinExistence type="predicted"/>
<keyword evidence="3" id="KW-1185">Reference proteome</keyword>
<sequence>SESSGYKFKKYRTPDCKECPMKDLCTSRTGGREIDRSQYADAVEENNKRYQENPQLYRTRQEINEHIFGTIKRQWGYNHTNLTGLEKVNGEHSLIMLVYNIKRTMNILGIPDLIDKIQKWNAKYPPKGYAVIKVTFFKLLCEFKNIKQLFLSPKTASLTSEFCANRKGVIELI</sequence>
<dbReference type="InterPro" id="IPR025668">
    <property type="entry name" value="Tnp_DDE_dom"/>
</dbReference>
<dbReference type="EMBL" id="FQWF01000008">
    <property type="protein sequence ID" value="SHG61981.1"/>
    <property type="molecule type" value="Genomic_DNA"/>
</dbReference>
<organism evidence="2 3">
    <name type="scientific">Flavobacterium micromati</name>
    <dbReference type="NCBI Taxonomy" id="229205"/>
    <lineage>
        <taxon>Bacteria</taxon>
        <taxon>Pseudomonadati</taxon>
        <taxon>Bacteroidota</taxon>
        <taxon>Flavobacteriia</taxon>
        <taxon>Flavobacteriales</taxon>
        <taxon>Flavobacteriaceae</taxon>
        <taxon>Flavobacterium</taxon>
    </lineage>
</organism>
<dbReference type="Proteomes" id="UP000184020">
    <property type="component" value="Unassembled WGS sequence"/>
</dbReference>
<dbReference type="Pfam" id="PF13751">
    <property type="entry name" value="DDE_Tnp_1_6"/>
    <property type="match status" value="1"/>
</dbReference>
<reference evidence="3" key="1">
    <citation type="submission" date="2016-11" db="EMBL/GenBank/DDBJ databases">
        <authorList>
            <person name="Varghese N."/>
            <person name="Submissions S."/>
        </authorList>
    </citation>
    <scope>NUCLEOTIDE SEQUENCE [LARGE SCALE GENOMIC DNA]</scope>
    <source>
        <strain evidence="3">DSM 17659</strain>
    </source>
</reference>
<accession>A0A1M5LAD3</accession>
<dbReference type="RefSeq" id="WP_244533913.1">
    <property type="nucleotide sequence ID" value="NZ_FQWF01000008.1"/>
</dbReference>
<feature type="non-terminal residue" evidence="2">
    <location>
        <position position="1"/>
    </location>
</feature>
<dbReference type="STRING" id="229205.SAMN05444372_1081"/>
<feature type="domain" description="Transposase DDE" evidence="1">
    <location>
        <begin position="6"/>
        <end position="103"/>
    </location>
</feature>
<dbReference type="PANTHER" id="PTHR33408">
    <property type="entry name" value="TRANSPOSASE"/>
    <property type="match status" value="1"/>
</dbReference>
<protein>
    <submittedName>
        <fullName evidence="2">Transposase DDE domain-containing protein</fullName>
    </submittedName>
</protein>
<name>A0A1M5LAD3_9FLAO</name>
<evidence type="ECO:0000259" key="1">
    <source>
        <dbReference type="Pfam" id="PF13751"/>
    </source>
</evidence>
<evidence type="ECO:0000313" key="3">
    <source>
        <dbReference type="Proteomes" id="UP000184020"/>
    </source>
</evidence>